<dbReference type="AlphaFoldDB" id="A0A3A9AH66"/>
<name>A0A3A9AH66_9FIRM</name>
<evidence type="ECO:0000313" key="1">
    <source>
        <dbReference type="EMBL" id="RKI90628.1"/>
    </source>
</evidence>
<reference evidence="1 2" key="1">
    <citation type="submission" date="2018-09" db="EMBL/GenBank/DDBJ databases">
        <title>Murine metabolic-syndrome-specific gut microbial biobank.</title>
        <authorList>
            <person name="Liu C."/>
        </authorList>
    </citation>
    <scope>NUCLEOTIDE SEQUENCE [LARGE SCALE GENOMIC DNA]</scope>
    <source>
        <strain evidence="1 2">0.1xD8-82</strain>
    </source>
</reference>
<comment type="caution">
    <text evidence="1">The sequence shown here is derived from an EMBL/GenBank/DDBJ whole genome shotgun (WGS) entry which is preliminary data.</text>
</comment>
<gene>
    <name evidence="1" type="ORF">D7V94_12605</name>
</gene>
<dbReference type="RefSeq" id="WP_120470301.1">
    <property type="nucleotide sequence ID" value="NZ_RAYQ01000013.1"/>
</dbReference>
<sequence>MDTSFIQNCIYDEKDGFAKTYRNAAPFVSSGGLWDYCMSVVTDERHMTCIAFANEMGIPPVKSLLYFYEKEKQPADDFKFDAQTSQWLGAFMGFIFKFCLHYQNQKERIQVNKYGIKTATKFLEPPADFKII</sequence>
<keyword evidence="2" id="KW-1185">Reference proteome</keyword>
<dbReference type="OrthoDB" id="2055603at2"/>
<evidence type="ECO:0000313" key="2">
    <source>
        <dbReference type="Proteomes" id="UP000280696"/>
    </source>
</evidence>
<accession>A0A3A9AH66</accession>
<dbReference type="Proteomes" id="UP000280696">
    <property type="component" value="Unassembled WGS sequence"/>
</dbReference>
<protein>
    <submittedName>
        <fullName evidence="1">Uncharacterized protein</fullName>
    </submittedName>
</protein>
<organism evidence="1 2">
    <name type="scientific">Parablautia intestinalis</name>
    <dbReference type="NCBI Taxonomy" id="2320100"/>
    <lineage>
        <taxon>Bacteria</taxon>
        <taxon>Bacillati</taxon>
        <taxon>Bacillota</taxon>
        <taxon>Clostridia</taxon>
        <taxon>Lachnospirales</taxon>
        <taxon>Lachnospiraceae</taxon>
        <taxon>Parablautia</taxon>
    </lineage>
</organism>
<proteinExistence type="predicted"/>
<dbReference type="EMBL" id="RAYQ01000013">
    <property type="protein sequence ID" value="RKI90628.1"/>
    <property type="molecule type" value="Genomic_DNA"/>
</dbReference>